<feature type="region of interest" description="Disordered" evidence="1">
    <location>
        <begin position="85"/>
        <end position="105"/>
    </location>
</feature>
<protein>
    <submittedName>
        <fullName evidence="2">Uncharacterized protein</fullName>
    </submittedName>
</protein>
<evidence type="ECO:0000256" key="1">
    <source>
        <dbReference type="SAM" id="MobiDB-lite"/>
    </source>
</evidence>
<gene>
    <name evidence="2" type="ORF">K505DRAFT_369334</name>
</gene>
<dbReference type="AlphaFoldDB" id="A0A6A6WN18"/>
<proteinExistence type="predicted"/>
<dbReference type="EMBL" id="MU003135">
    <property type="protein sequence ID" value="KAF2785446.1"/>
    <property type="molecule type" value="Genomic_DNA"/>
</dbReference>
<organism evidence="2 3">
    <name type="scientific">Melanomma pulvis-pyrius CBS 109.77</name>
    <dbReference type="NCBI Taxonomy" id="1314802"/>
    <lineage>
        <taxon>Eukaryota</taxon>
        <taxon>Fungi</taxon>
        <taxon>Dikarya</taxon>
        <taxon>Ascomycota</taxon>
        <taxon>Pezizomycotina</taxon>
        <taxon>Dothideomycetes</taxon>
        <taxon>Pleosporomycetidae</taxon>
        <taxon>Pleosporales</taxon>
        <taxon>Melanommataceae</taxon>
        <taxon>Melanomma</taxon>
    </lineage>
</organism>
<reference evidence="2" key="1">
    <citation type="journal article" date="2020" name="Stud. Mycol.">
        <title>101 Dothideomycetes genomes: a test case for predicting lifestyles and emergence of pathogens.</title>
        <authorList>
            <person name="Haridas S."/>
            <person name="Albert R."/>
            <person name="Binder M."/>
            <person name="Bloem J."/>
            <person name="Labutti K."/>
            <person name="Salamov A."/>
            <person name="Andreopoulos B."/>
            <person name="Baker S."/>
            <person name="Barry K."/>
            <person name="Bills G."/>
            <person name="Bluhm B."/>
            <person name="Cannon C."/>
            <person name="Castanera R."/>
            <person name="Culley D."/>
            <person name="Daum C."/>
            <person name="Ezra D."/>
            <person name="Gonzalez J."/>
            <person name="Henrissat B."/>
            <person name="Kuo A."/>
            <person name="Liang C."/>
            <person name="Lipzen A."/>
            <person name="Lutzoni F."/>
            <person name="Magnuson J."/>
            <person name="Mondo S."/>
            <person name="Nolan M."/>
            <person name="Ohm R."/>
            <person name="Pangilinan J."/>
            <person name="Park H.-J."/>
            <person name="Ramirez L."/>
            <person name="Alfaro M."/>
            <person name="Sun H."/>
            <person name="Tritt A."/>
            <person name="Yoshinaga Y."/>
            <person name="Zwiers L.-H."/>
            <person name="Turgeon B."/>
            <person name="Goodwin S."/>
            <person name="Spatafora J."/>
            <person name="Crous P."/>
            <person name="Grigoriev I."/>
        </authorList>
    </citation>
    <scope>NUCLEOTIDE SEQUENCE</scope>
    <source>
        <strain evidence="2">CBS 109.77</strain>
    </source>
</reference>
<evidence type="ECO:0000313" key="3">
    <source>
        <dbReference type="Proteomes" id="UP000799757"/>
    </source>
</evidence>
<evidence type="ECO:0000313" key="2">
    <source>
        <dbReference type="EMBL" id="KAF2785446.1"/>
    </source>
</evidence>
<keyword evidence="3" id="KW-1185">Reference proteome</keyword>
<feature type="compositionally biased region" description="Polar residues" evidence="1">
    <location>
        <begin position="87"/>
        <end position="105"/>
    </location>
</feature>
<dbReference type="Proteomes" id="UP000799757">
    <property type="component" value="Unassembled WGS sequence"/>
</dbReference>
<name>A0A6A6WN18_9PLEO</name>
<sequence>MSVPFDVQELAQRTTANEARPVKVHMKRTVLPTSAQQHHKSDLEVPPQAKHSHQRYSNAYESFNSARSRYAIHLALRWQHQRRRATVNHSSTNESVSQEANPWTQTNSQIAEISSLLPQTPYEHSPMNPYHTPIASIHHEEGRIGRRYSPLPQAPERKLQCVSLQVYSYRDLQIPC</sequence>
<accession>A0A6A6WN18</accession>